<dbReference type="PANTHER" id="PTHR42770:SF7">
    <property type="entry name" value="MEMBRANE PROTEIN"/>
    <property type="match status" value="1"/>
</dbReference>
<feature type="transmembrane region" description="Helical" evidence="6">
    <location>
        <begin position="365"/>
        <end position="383"/>
    </location>
</feature>
<evidence type="ECO:0000256" key="4">
    <source>
        <dbReference type="ARBA" id="ARBA00022989"/>
    </source>
</evidence>
<sequence>MAGLDTSGAVKQTGADISREAAESANELGKIGYKQELGRRLKVWHVVCLAMADASPAMAVLLLTGGVFAVGGTFGVGAMLILSVVVLLIALCLGELASVHPSTGGSYSMVRSVLPEPLAWITLFNFVTQGVVIPASLMLGIVIFLKDLFPGLAVSNELVALVLLCVSGAIAMTRVEVGASVNIVILCIQIVVVGLVVVAAFVSPQQNPIDVVFNPVRLEGGVLVPVTLAVAFSTLAPAFNVLNGYDATCGFVEELVGGARDIGRAVVTAAIVASLLIALPLFAGVVAAPDLVSFLSAEAPIVLAVEHALGPWASTAVNIGVIAALFNGALTLQMYFARGIYASARDGLWPPFLGKRLAEINKFQSPGWGVVALVIPAAALIFMSSLDWLIIFAGTMIATVYFFVGLAALWSRILQKDAVRPFRMPFWPLPPLIVVGFTGYALLTQTSDFLIGALVLAAVAVACWALSKLWRDGKSSSGI</sequence>
<evidence type="ECO:0000256" key="5">
    <source>
        <dbReference type="ARBA" id="ARBA00023136"/>
    </source>
</evidence>
<feature type="transmembrane region" description="Helical" evidence="6">
    <location>
        <begin position="151"/>
        <end position="171"/>
    </location>
</feature>
<feature type="transmembrane region" description="Helical" evidence="6">
    <location>
        <begin position="183"/>
        <end position="202"/>
    </location>
</feature>
<dbReference type="RefSeq" id="WP_214391144.1">
    <property type="nucleotide sequence ID" value="NZ_JAFLWW010000004.1"/>
</dbReference>
<comment type="caution">
    <text evidence="7">The sequence shown here is derived from an EMBL/GenBank/DDBJ whole genome shotgun (WGS) entry which is preliminary data.</text>
</comment>
<name>A0A9X1ACN9_9HYPH</name>
<keyword evidence="5 6" id="KW-0472">Membrane</keyword>
<evidence type="ECO:0000256" key="2">
    <source>
        <dbReference type="ARBA" id="ARBA00022475"/>
    </source>
</evidence>
<feature type="transmembrane region" description="Helical" evidence="6">
    <location>
        <begin position="426"/>
        <end position="443"/>
    </location>
</feature>
<dbReference type="Gene3D" id="1.20.1740.10">
    <property type="entry name" value="Amino acid/polyamine transporter I"/>
    <property type="match status" value="1"/>
</dbReference>
<keyword evidence="4 6" id="KW-1133">Transmembrane helix</keyword>
<evidence type="ECO:0000313" key="7">
    <source>
        <dbReference type="EMBL" id="MBT1157211.1"/>
    </source>
</evidence>
<reference evidence="7" key="1">
    <citation type="journal article" date="2021" name="Microorganisms">
        <title>Phylogenomic Reconstruction and Metabolic Potential of the Genus Aminobacter.</title>
        <authorList>
            <person name="Artuso I."/>
            <person name="Turrini P."/>
            <person name="Pirolo M."/>
            <person name="Lugli G.A."/>
            <person name="Ventura M."/>
            <person name="Visca P."/>
        </authorList>
    </citation>
    <scope>NUCLEOTIDE SEQUENCE</scope>
    <source>
        <strain evidence="7">LMG 26462</strain>
    </source>
</reference>
<comment type="subcellular location">
    <subcellularLocation>
        <location evidence="1">Cell membrane</location>
        <topology evidence="1">Multi-pass membrane protein</topology>
    </subcellularLocation>
</comment>
<gene>
    <name evidence="7" type="ORF">J1C56_16565</name>
</gene>
<keyword evidence="3 6" id="KW-0812">Transmembrane</keyword>
<organism evidence="7 8">
    <name type="scientific">Aminobacter anthyllidis</name>
    <dbReference type="NCBI Taxonomy" id="1035067"/>
    <lineage>
        <taxon>Bacteria</taxon>
        <taxon>Pseudomonadati</taxon>
        <taxon>Pseudomonadota</taxon>
        <taxon>Alphaproteobacteria</taxon>
        <taxon>Hyphomicrobiales</taxon>
        <taxon>Phyllobacteriaceae</taxon>
        <taxon>Aminobacter</taxon>
    </lineage>
</organism>
<dbReference type="GO" id="GO:0022857">
    <property type="term" value="F:transmembrane transporter activity"/>
    <property type="evidence" value="ECO:0007669"/>
    <property type="project" value="InterPro"/>
</dbReference>
<evidence type="ECO:0000256" key="3">
    <source>
        <dbReference type="ARBA" id="ARBA00022692"/>
    </source>
</evidence>
<dbReference type="Proteomes" id="UP001138921">
    <property type="component" value="Unassembled WGS sequence"/>
</dbReference>
<keyword evidence="2" id="KW-1003">Cell membrane</keyword>
<dbReference type="InterPro" id="IPR050367">
    <property type="entry name" value="APC_superfamily"/>
</dbReference>
<keyword evidence="8" id="KW-1185">Reference proteome</keyword>
<feature type="transmembrane region" description="Helical" evidence="6">
    <location>
        <begin position="222"/>
        <end position="245"/>
    </location>
</feature>
<dbReference type="GO" id="GO:0005886">
    <property type="term" value="C:plasma membrane"/>
    <property type="evidence" value="ECO:0007669"/>
    <property type="project" value="UniProtKB-SubCell"/>
</dbReference>
<protein>
    <submittedName>
        <fullName evidence="7">APC family permease</fullName>
    </submittedName>
</protein>
<dbReference type="PANTHER" id="PTHR42770">
    <property type="entry name" value="AMINO ACID TRANSPORTER-RELATED"/>
    <property type="match status" value="1"/>
</dbReference>
<evidence type="ECO:0000313" key="8">
    <source>
        <dbReference type="Proteomes" id="UP001138921"/>
    </source>
</evidence>
<proteinExistence type="predicted"/>
<feature type="transmembrane region" description="Helical" evidence="6">
    <location>
        <begin position="266"/>
        <end position="289"/>
    </location>
</feature>
<evidence type="ECO:0000256" key="1">
    <source>
        <dbReference type="ARBA" id="ARBA00004651"/>
    </source>
</evidence>
<feature type="transmembrane region" description="Helical" evidence="6">
    <location>
        <begin position="389"/>
        <end position="414"/>
    </location>
</feature>
<dbReference type="EMBL" id="JAFLWW010000004">
    <property type="protein sequence ID" value="MBT1157211.1"/>
    <property type="molecule type" value="Genomic_DNA"/>
</dbReference>
<accession>A0A9X1ACN9</accession>
<evidence type="ECO:0000256" key="6">
    <source>
        <dbReference type="SAM" id="Phobius"/>
    </source>
</evidence>
<feature type="transmembrane region" description="Helical" evidence="6">
    <location>
        <begin position="43"/>
        <end position="68"/>
    </location>
</feature>
<feature type="transmembrane region" description="Helical" evidence="6">
    <location>
        <begin position="118"/>
        <end position="145"/>
    </location>
</feature>
<feature type="transmembrane region" description="Helical" evidence="6">
    <location>
        <begin position="74"/>
        <end position="97"/>
    </location>
</feature>
<feature type="transmembrane region" description="Helical" evidence="6">
    <location>
        <begin position="449"/>
        <end position="467"/>
    </location>
</feature>
<dbReference type="InterPro" id="IPR002293">
    <property type="entry name" value="AA/rel_permease1"/>
</dbReference>
<dbReference type="Pfam" id="PF13520">
    <property type="entry name" value="AA_permease_2"/>
    <property type="match status" value="1"/>
</dbReference>
<dbReference type="AlphaFoldDB" id="A0A9X1ACN9"/>
<feature type="transmembrane region" description="Helical" evidence="6">
    <location>
        <begin position="309"/>
        <end position="330"/>
    </location>
</feature>
<reference evidence="7" key="2">
    <citation type="submission" date="2021-03" db="EMBL/GenBank/DDBJ databases">
        <authorList>
            <person name="Artuso I."/>
            <person name="Turrini P."/>
            <person name="Pirolo M."/>
            <person name="Lugli G.A."/>
            <person name="Ventura M."/>
            <person name="Visca P."/>
        </authorList>
    </citation>
    <scope>NUCLEOTIDE SEQUENCE</scope>
    <source>
        <strain evidence="7">LMG 26462</strain>
    </source>
</reference>
<dbReference type="PIRSF" id="PIRSF006060">
    <property type="entry name" value="AA_transporter"/>
    <property type="match status" value="1"/>
</dbReference>